<proteinExistence type="predicted"/>
<evidence type="ECO:0000313" key="3">
    <source>
        <dbReference type="Proteomes" id="UP000299102"/>
    </source>
</evidence>
<gene>
    <name evidence="2" type="ORF">EVAR_68393_1</name>
</gene>
<reference evidence="2 3" key="1">
    <citation type="journal article" date="2019" name="Commun. Biol.">
        <title>The bagworm genome reveals a unique fibroin gene that provides high tensile strength.</title>
        <authorList>
            <person name="Kono N."/>
            <person name="Nakamura H."/>
            <person name="Ohtoshi R."/>
            <person name="Tomita M."/>
            <person name="Numata K."/>
            <person name="Arakawa K."/>
        </authorList>
    </citation>
    <scope>NUCLEOTIDE SEQUENCE [LARGE SCALE GENOMIC DNA]</scope>
</reference>
<evidence type="ECO:0000313" key="2">
    <source>
        <dbReference type="EMBL" id="GBP96867.1"/>
    </source>
</evidence>
<organism evidence="2 3">
    <name type="scientific">Eumeta variegata</name>
    <name type="common">Bagworm moth</name>
    <name type="synonym">Eumeta japonica</name>
    <dbReference type="NCBI Taxonomy" id="151549"/>
    <lineage>
        <taxon>Eukaryota</taxon>
        <taxon>Metazoa</taxon>
        <taxon>Ecdysozoa</taxon>
        <taxon>Arthropoda</taxon>
        <taxon>Hexapoda</taxon>
        <taxon>Insecta</taxon>
        <taxon>Pterygota</taxon>
        <taxon>Neoptera</taxon>
        <taxon>Endopterygota</taxon>
        <taxon>Lepidoptera</taxon>
        <taxon>Glossata</taxon>
        <taxon>Ditrysia</taxon>
        <taxon>Tineoidea</taxon>
        <taxon>Psychidae</taxon>
        <taxon>Oiketicinae</taxon>
        <taxon>Eumeta</taxon>
    </lineage>
</organism>
<dbReference type="AlphaFoldDB" id="A0A4C2ADE1"/>
<accession>A0A4C2ADE1</accession>
<sequence length="136" mass="15202">MGSLRFTRAPHDLYFFGEQLADALRRRCDDLASGPRRKAPSAEGAQSVEWSGRVLVGPPAGGGRAVNYRPRRIQINRSRSETKYKVWRFEAVYLSFEGGLLRQRADREPPEPAGCNRVFRARAGPSATNALSRNGR</sequence>
<name>A0A4C2ADE1_EUMVA</name>
<dbReference type="Proteomes" id="UP000299102">
    <property type="component" value="Unassembled WGS sequence"/>
</dbReference>
<comment type="caution">
    <text evidence="2">The sequence shown here is derived from an EMBL/GenBank/DDBJ whole genome shotgun (WGS) entry which is preliminary data.</text>
</comment>
<dbReference type="EMBL" id="BGZK01002844">
    <property type="protein sequence ID" value="GBP96867.1"/>
    <property type="molecule type" value="Genomic_DNA"/>
</dbReference>
<evidence type="ECO:0000256" key="1">
    <source>
        <dbReference type="SAM" id="MobiDB-lite"/>
    </source>
</evidence>
<protein>
    <submittedName>
        <fullName evidence="2">Uncharacterized protein</fullName>
    </submittedName>
</protein>
<keyword evidence="3" id="KW-1185">Reference proteome</keyword>
<feature type="region of interest" description="Disordered" evidence="1">
    <location>
        <begin position="31"/>
        <end position="54"/>
    </location>
</feature>